<keyword evidence="2" id="KW-0547">Nucleotide-binding</keyword>
<evidence type="ECO:0000256" key="3">
    <source>
        <dbReference type="ARBA" id="ARBA00022840"/>
    </source>
</evidence>
<evidence type="ECO:0000313" key="4">
    <source>
        <dbReference type="Proteomes" id="UP000887578"/>
    </source>
</evidence>
<dbReference type="Proteomes" id="UP000887578">
    <property type="component" value="Unplaced"/>
</dbReference>
<evidence type="ECO:0000256" key="2">
    <source>
        <dbReference type="ARBA" id="ARBA00022741"/>
    </source>
</evidence>
<dbReference type="AlphaFoldDB" id="A0A914PH64"/>
<dbReference type="Pfam" id="PF00012">
    <property type="entry name" value="HSP70"/>
    <property type="match status" value="1"/>
</dbReference>
<dbReference type="PROSITE" id="PS00297">
    <property type="entry name" value="HSP70_1"/>
    <property type="match status" value="1"/>
</dbReference>
<reference evidence="5" key="1">
    <citation type="submission" date="2022-11" db="UniProtKB">
        <authorList>
            <consortium name="WormBaseParasite"/>
        </authorList>
    </citation>
    <scope>IDENTIFICATION</scope>
</reference>
<evidence type="ECO:0000256" key="1">
    <source>
        <dbReference type="ARBA" id="ARBA00007381"/>
    </source>
</evidence>
<sequence length="443" mass="50455">MTIDENGIFDINTKMIETISQNRCHKKYTIPQNILVTTDERFDVVGIDLGTSRCCAAVNKRHGIEVVALSNTGERLLPSYVAFDDRKAEIYGEEAIKRLWYLSKSTVFDVKRIIGRKFEDIKIDPSWPFEVVHDEKYEANNLNCDHVILNLLDHHNTFIKIETKENQQLKRPEEISASLLKNIQKIVQDFVGGTRYMVTITVPASFTDAQKDATCAAAILGGWKYVDLIPEPVAAAFAYLINQPITKNFTFLLFDLGGGTLNVCIFKCEGKQIEILCQGGNASLGGRDFDKILINYFTQKLYKEYNILNLENKKYKIMLECQKVKEHLSVHFEDSLDVSEYDLINEDFISITRQEFEALSVDLLIAIKTCINEVIQQSEFNHNQIEKVLLVGGGSRMPMIKVLLQNLFPKAEQCCAKHPDEVVAVGATYYAYYMKSILEPIEF</sequence>
<accession>A0A914PH64</accession>
<dbReference type="PANTHER" id="PTHR19375">
    <property type="entry name" value="HEAT SHOCK PROTEIN 70KDA"/>
    <property type="match status" value="1"/>
</dbReference>
<dbReference type="InterPro" id="IPR018181">
    <property type="entry name" value="Heat_shock_70_CS"/>
</dbReference>
<comment type="similarity">
    <text evidence="1">Belongs to the heat shock protein 70 family.</text>
</comment>
<dbReference type="InterPro" id="IPR013126">
    <property type="entry name" value="Hsp_70_fam"/>
</dbReference>
<dbReference type="SUPFAM" id="SSF53067">
    <property type="entry name" value="Actin-like ATPase domain"/>
    <property type="match status" value="2"/>
</dbReference>
<dbReference type="PRINTS" id="PR00301">
    <property type="entry name" value="HEATSHOCK70"/>
</dbReference>
<name>A0A914PH64_9BILA</name>
<proteinExistence type="inferred from homology"/>
<dbReference type="GO" id="GO:0006950">
    <property type="term" value="P:response to stress"/>
    <property type="evidence" value="ECO:0007669"/>
    <property type="project" value="UniProtKB-ARBA"/>
</dbReference>
<dbReference type="GO" id="GO:0005524">
    <property type="term" value="F:ATP binding"/>
    <property type="evidence" value="ECO:0007669"/>
    <property type="project" value="UniProtKB-KW"/>
</dbReference>
<dbReference type="Gene3D" id="3.90.640.10">
    <property type="entry name" value="Actin, Chain A, domain 4"/>
    <property type="match status" value="1"/>
</dbReference>
<dbReference type="WBParaSite" id="PDA_v2.g17646.t1">
    <property type="protein sequence ID" value="PDA_v2.g17646.t1"/>
    <property type="gene ID" value="PDA_v2.g17646"/>
</dbReference>
<dbReference type="Gene3D" id="3.30.420.40">
    <property type="match status" value="2"/>
</dbReference>
<protein>
    <submittedName>
        <fullName evidence="5">Heat shock protein 70</fullName>
    </submittedName>
</protein>
<keyword evidence="3" id="KW-0067">ATP-binding</keyword>
<dbReference type="GO" id="GO:0140662">
    <property type="term" value="F:ATP-dependent protein folding chaperone"/>
    <property type="evidence" value="ECO:0007669"/>
    <property type="project" value="InterPro"/>
</dbReference>
<evidence type="ECO:0000313" key="5">
    <source>
        <dbReference type="WBParaSite" id="PDA_v2.g17646.t1"/>
    </source>
</evidence>
<keyword evidence="4" id="KW-1185">Reference proteome</keyword>
<dbReference type="InterPro" id="IPR043129">
    <property type="entry name" value="ATPase_NBD"/>
</dbReference>
<organism evidence="4 5">
    <name type="scientific">Panagrolaimus davidi</name>
    <dbReference type="NCBI Taxonomy" id="227884"/>
    <lineage>
        <taxon>Eukaryota</taxon>
        <taxon>Metazoa</taxon>
        <taxon>Ecdysozoa</taxon>
        <taxon>Nematoda</taxon>
        <taxon>Chromadorea</taxon>
        <taxon>Rhabditida</taxon>
        <taxon>Tylenchina</taxon>
        <taxon>Panagrolaimomorpha</taxon>
        <taxon>Panagrolaimoidea</taxon>
        <taxon>Panagrolaimidae</taxon>
        <taxon>Panagrolaimus</taxon>
    </lineage>
</organism>